<dbReference type="Proteomes" id="UP001362999">
    <property type="component" value="Unassembled WGS sequence"/>
</dbReference>
<comment type="caution">
    <text evidence="1">The sequence shown here is derived from an EMBL/GenBank/DDBJ whole genome shotgun (WGS) entry which is preliminary data.</text>
</comment>
<name>A0AAW0DFJ8_9AGAR</name>
<dbReference type="AlphaFoldDB" id="A0AAW0DFJ8"/>
<evidence type="ECO:0000313" key="2">
    <source>
        <dbReference type="Proteomes" id="UP001362999"/>
    </source>
</evidence>
<sequence length="511" mass="57635">MPLQSSRLNGFTSPLLPTSTQITNIRKLTRSGSLPPDPLASRLRARIPRATIHLSRYNFEIDKLQKELNRLVTERNTLRYYVNASRSVLSAVHRLPTELLAYIFELCFPSEIYKIRTKIKYVDELKRLTHFHLIQLAKNNVSASFILRFLATALKRGKNHPIDLQLSISYNNYAEPIFELVGKHAHRWRNVRLAVYSAPDSYNRLPKALGRLEKLETLDLEVEWQMVASLDAPRLRRFIYDGKLGHLPKLPWAQLKHGEFRSISSASPARALALCADNSGSFVFLFSSRHCSYDASAWNVSVCSGIRHLRLELNTPDDPVEAGKLLDCLTLPSLHSFTYVGLESLRFDASDFLRPPKWSSQSFVALSHRSGFDTHLVCLSVHAQVADNELLRSLQGLSQLETLIVEDPGSFYEATVTDVFLRGLSYAPDVSDPLIPNLRVLTLKTIFKFSDAVYAEVVASRAWQKSDNGPFHANLFSRTQSKRGLSSAEAQGKLAELVSQGNLIFSNELKS</sequence>
<accession>A0AAW0DFJ8</accession>
<reference evidence="1 2" key="1">
    <citation type="journal article" date="2024" name="J Genomics">
        <title>Draft genome sequencing and assembly of Favolaschia claudopus CIRM-BRFM 2984 isolated from oak limbs.</title>
        <authorList>
            <person name="Navarro D."/>
            <person name="Drula E."/>
            <person name="Chaduli D."/>
            <person name="Cazenave R."/>
            <person name="Ahrendt S."/>
            <person name="Wang J."/>
            <person name="Lipzen A."/>
            <person name="Daum C."/>
            <person name="Barry K."/>
            <person name="Grigoriev I.V."/>
            <person name="Favel A."/>
            <person name="Rosso M.N."/>
            <person name="Martin F."/>
        </authorList>
    </citation>
    <scope>NUCLEOTIDE SEQUENCE [LARGE SCALE GENOMIC DNA]</scope>
    <source>
        <strain evidence="1 2">CIRM-BRFM 2984</strain>
    </source>
</reference>
<evidence type="ECO:0008006" key="3">
    <source>
        <dbReference type="Google" id="ProtNLM"/>
    </source>
</evidence>
<proteinExistence type="predicted"/>
<evidence type="ECO:0000313" key="1">
    <source>
        <dbReference type="EMBL" id="KAK7050291.1"/>
    </source>
</evidence>
<keyword evidence="2" id="KW-1185">Reference proteome</keyword>
<gene>
    <name evidence="1" type="ORF">R3P38DRAFT_3606344</name>
</gene>
<protein>
    <recommendedName>
        <fullName evidence="3">F-box domain-containing protein</fullName>
    </recommendedName>
</protein>
<dbReference type="EMBL" id="JAWWNJ010000008">
    <property type="protein sequence ID" value="KAK7050291.1"/>
    <property type="molecule type" value="Genomic_DNA"/>
</dbReference>
<organism evidence="1 2">
    <name type="scientific">Favolaschia claudopus</name>
    <dbReference type="NCBI Taxonomy" id="2862362"/>
    <lineage>
        <taxon>Eukaryota</taxon>
        <taxon>Fungi</taxon>
        <taxon>Dikarya</taxon>
        <taxon>Basidiomycota</taxon>
        <taxon>Agaricomycotina</taxon>
        <taxon>Agaricomycetes</taxon>
        <taxon>Agaricomycetidae</taxon>
        <taxon>Agaricales</taxon>
        <taxon>Marasmiineae</taxon>
        <taxon>Mycenaceae</taxon>
        <taxon>Favolaschia</taxon>
    </lineage>
</organism>